<evidence type="ECO:0000313" key="2">
    <source>
        <dbReference type="EMBL" id="TYI97859.1"/>
    </source>
</evidence>
<gene>
    <name evidence="2" type="ORF">E1A91_D01G172800v1</name>
</gene>
<evidence type="ECO:0000313" key="3">
    <source>
        <dbReference type="Proteomes" id="UP000323597"/>
    </source>
</evidence>
<accession>A0A5D2W8G7</accession>
<reference evidence="2 3" key="1">
    <citation type="submission" date="2019-07" db="EMBL/GenBank/DDBJ databases">
        <title>WGS assembly of Gossypium mustelinum.</title>
        <authorList>
            <person name="Chen Z.J."/>
            <person name="Sreedasyam A."/>
            <person name="Ando A."/>
            <person name="Song Q."/>
            <person name="De L."/>
            <person name="Hulse-Kemp A."/>
            <person name="Ding M."/>
            <person name="Ye W."/>
            <person name="Kirkbride R."/>
            <person name="Jenkins J."/>
            <person name="Plott C."/>
            <person name="Lovell J."/>
            <person name="Lin Y.-M."/>
            <person name="Vaughn R."/>
            <person name="Liu B."/>
            <person name="Li W."/>
            <person name="Simpson S."/>
            <person name="Scheffler B."/>
            <person name="Saski C."/>
            <person name="Grover C."/>
            <person name="Hu G."/>
            <person name="Conover J."/>
            <person name="Carlson J."/>
            <person name="Shu S."/>
            <person name="Boston L."/>
            <person name="Williams M."/>
            <person name="Peterson D."/>
            <person name="Mcgee K."/>
            <person name="Jones D."/>
            <person name="Wendel J."/>
            <person name="Stelly D."/>
            <person name="Grimwood J."/>
            <person name="Schmutz J."/>
        </authorList>
    </citation>
    <scope>NUCLEOTIDE SEQUENCE [LARGE SCALE GENOMIC DNA]</scope>
    <source>
        <strain evidence="2">1408120.09</strain>
    </source>
</reference>
<sequence>MSTRKTNHRETNGRDTINSGSKDVSIFKIEVPIKSLARVHGGDQRSRTFSPKQFILPRSTTHQGHVHQTIFLVVRSSLEPSPSLRQSPDYYDSFLLFKICINLANY</sequence>
<dbReference type="AlphaFoldDB" id="A0A5D2W8G7"/>
<dbReference type="Proteomes" id="UP000323597">
    <property type="component" value="Chromosome D01"/>
</dbReference>
<organism evidence="2 3">
    <name type="scientific">Gossypium mustelinum</name>
    <name type="common">Cotton</name>
    <name type="synonym">Gossypium caicoense</name>
    <dbReference type="NCBI Taxonomy" id="34275"/>
    <lineage>
        <taxon>Eukaryota</taxon>
        <taxon>Viridiplantae</taxon>
        <taxon>Streptophyta</taxon>
        <taxon>Embryophyta</taxon>
        <taxon>Tracheophyta</taxon>
        <taxon>Spermatophyta</taxon>
        <taxon>Magnoliopsida</taxon>
        <taxon>eudicotyledons</taxon>
        <taxon>Gunneridae</taxon>
        <taxon>Pentapetalae</taxon>
        <taxon>rosids</taxon>
        <taxon>malvids</taxon>
        <taxon>Malvales</taxon>
        <taxon>Malvaceae</taxon>
        <taxon>Malvoideae</taxon>
        <taxon>Gossypium</taxon>
    </lineage>
</organism>
<evidence type="ECO:0000256" key="1">
    <source>
        <dbReference type="SAM" id="MobiDB-lite"/>
    </source>
</evidence>
<name>A0A5D2W8G7_GOSMU</name>
<keyword evidence="3" id="KW-1185">Reference proteome</keyword>
<dbReference type="EMBL" id="CM017649">
    <property type="protein sequence ID" value="TYI97859.1"/>
    <property type="molecule type" value="Genomic_DNA"/>
</dbReference>
<protein>
    <submittedName>
        <fullName evidence="2">Uncharacterized protein</fullName>
    </submittedName>
</protein>
<proteinExistence type="predicted"/>
<feature type="region of interest" description="Disordered" evidence="1">
    <location>
        <begin position="1"/>
        <end position="20"/>
    </location>
</feature>